<comment type="caution">
    <text evidence="1">The sequence shown here is derived from an EMBL/GenBank/DDBJ whole genome shotgun (WGS) entry which is preliminary data.</text>
</comment>
<accession>A0AA37WEX1</accession>
<dbReference type="EMBL" id="BSOH01000027">
    <property type="protein sequence ID" value="GLR19271.1"/>
    <property type="molecule type" value="Genomic_DNA"/>
</dbReference>
<evidence type="ECO:0008006" key="3">
    <source>
        <dbReference type="Google" id="ProtNLM"/>
    </source>
</evidence>
<dbReference type="RefSeq" id="WP_235292025.1">
    <property type="nucleotide sequence ID" value="NZ_BSOH01000027.1"/>
</dbReference>
<reference evidence="1" key="1">
    <citation type="journal article" date="2014" name="Int. J. Syst. Evol. Microbiol.">
        <title>Complete genome sequence of Corynebacterium casei LMG S-19264T (=DSM 44701T), isolated from a smear-ripened cheese.</title>
        <authorList>
            <consortium name="US DOE Joint Genome Institute (JGI-PGF)"/>
            <person name="Walter F."/>
            <person name="Albersmeier A."/>
            <person name="Kalinowski J."/>
            <person name="Ruckert C."/>
        </authorList>
    </citation>
    <scope>NUCLEOTIDE SEQUENCE</scope>
    <source>
        <strain evidence="1">NBRC 108769</strain>
    </source>
</reference>
<gene>
    <name evidence="1" type="ORF">GCM10007940_38870</name>
</gene>
<dbReference type="AlphaFoldDB" id="A0AA37WEX1"/>
<sequence>MGIFDKLKKFKNYISGSGAELHLSIDNSLVQTEGRVLVTVFCQVKEHDILVDKLYLKLKAEETVRYRDANYHGTNTRARTTGGTNRTAHATTFKNELIIDQNFRLDRDGEYEWQAEFMIPPNIPGTYVGINAQHEWKVLAGLSKKGNDPDSGWVPFQV</sequence>
<evidence type="ECO:0000313" key="1">
    <source>
        <dbReference type="EMBL" id="GLR19271.1"/>
    </source>
</evidence>
<keyword evidence="2" id="KW-1185">Reference proteome</keyword>
<dbReference type="Proteomes" id="UP001156666">
    <property type="component" value="Unassembled WGS sequence"/>
</dbReference>
<dbReference type="Gene3D" id="2.60.40.640">
    <property type="match status" value="1"/>
</dbReference>
<name>A0AA37WEX1_9BACT</name>
<reference evidence="1" key="2">
    <citation type="submission" date="2023-01" db="EMBL/GenBank/DDBJ databases">
        <title>Draft genome sequence of Portibacter lacus strain NBRC 108769.</title>
        <authorList>
            <person name="Sun Q."/>
            <person name="Mori K."/>
        </authorList>
    </citation>
    <scope>NUCLEOTIDE SEQUENCE</scope>
    <source>
        <strain evidence="1">NBRC 108769</strain>
    </source>
</reference>
<dbReference type="InterPro" id="IPR014752">
    <property type="entry name" value="Arrestin-like_C"/>
</dbReference>
<organism evidence="1 2">
    <name type="scientific">Portibacter lacus</name>
    <dbReference type="NCBI Taxonomy" id="1099794"/>
    <lineage>
        <taxon>Bacteria</taxon>
        <taxon>Pseudomonadati</taxon>
        <taxon>Bacteroidota</taxon>
        <taxon>Saprospiria</taxon>
        <taxon>Saprospirales</taxon>
        <taxon>Haliscomenobacteraceae</taxon>
        <taxon>Portibacter</taxon>
    </lineage>
</organism>
<proteinExistence type="predicted"/>
<evidence type="ECO:0000313" key="2">
    <source>
        <dbReference type="Proteomes" id="UP001156666"/>
    </source>
</evidence>
<protein>
    <recommendedName>
        <fullName evidence="3">Arrestin-like N-terminal domain-containing protein</fullName>
    </recommendedName>
</protein>